<gene>
    <name evidence="7" type="ORF">OESDEN_00190</name>
</gene>
<evidence type="ECO:0000256" key="2">
    <source>
        <dbReference type="ARBA" id="ARBA00022692"/>
    </source>
</evidence>
<dbReference type="Proteomes" id="UP000053660">
    <property type="component" value="Unassembled WGS sequence"/>
</dbReference>
<dbReference type="Gene3D" id="3.40.50.2300">
    <property type="match status" value="1"/>
</dbReference>
<comment type="subcellular location">
    <subcellularLocation>
        <location evidence="1">Membrane</location>
    </subcellularLocation>
</comment>
<keyword evidence="2" id="KW-0812">Transmembrane</keyword>
<dbReference type="AlphaFoldDB" id="A0A0B1TR99"/>
<dbReference type="GO" id="GO:0016020">
    <property type="term" value="C:membrane"/>
    <property type="evidence" value="ECO:0007669"/>
    <property type="project" value="UniProtKB-SubCell"/>
</dbReference>
<protein>
    <recommendedName>
        <fullName evidence="6">Receptor ligand binding region domain-containing protein</fullName>
    </recommendedName>
</protein>
<evidence type="ECO:0000256" key="3">
    <source>
        <dbReference type="ARBA" id="ARBA00022989"/>
    </source>
</evidence>
<proteinExistence type="predicted"/>
<dbReference type="InterPro" id="IPR028082">
    <property type="entry name" value="Peripla_BP_I"/>
</dbReference>
<dbReference type="Pfam" id="PF01094">
    <property type="entry name" value="ANF_receptor"/>
    <property type="match status" value="1"/>
</dbReference>
<reference evidence="7 8" key="1">
    <citation type="submission" date="2014-03" db="EMBL/GenBank/DDBJ databases">
        <title>Draft genome of the hookworm Oesophagostomum dentatum.</title>
        <authorList>
            <person name="Mitreva M."/>
        </authorList>
    </citation>
    <scope>NUCLEOTIDE SEQUENCE [LARGE SCALE GENOMIC DNA]</scope>
    <source>
        <strain evidence="7 8">OD-Hann</strain>
    </source>
</reference>
<dbReference type="OrthoDB" id="5842558at2759"/>
<evidence type="ECO:0000259" key="6">
    <source>
        <dbReference type="Pfam" id="PF01094"/>
    </source>
</evidence>
<evidence type="ECO:0000313" key="7">
    <source>
        <dbReference type="EMBL" id="KHJ99789.1"/>
    </source>
</evidence>
<feature type="domain" description="Receptor ligand binding region" evidence="6">
    <location>
        <begin position="19"/>
        <end position="145"/>
    </location>
</feature>
<keyword evidence="8" id="KW-1185">Reference proteome</keyword>
<evidence type="ECO:0000256" key="4">
    <source>
        <dbReference type="ARBA" id="ARBA00023136"/>
    </source>
</evidence>
<keyword evidence="3" id="KW-1133">Transmembrane helix</keyword>
<dbReference type="InterPro" id="IPR050726">
    <property type="entry name" value="mGluR"/>
</dbReference>
<evidence type="ECO:0000256" key="5">
    <source>
        <dbReference type="ARBA" id="ARBA00023180"/>
    </source>
</evidence>
<dbReference type="InterPro" id="IPR001828">
    <property type="entry name" value="ANF_lig-bd_rcpt"/>
</dbReference>
<keyword evidence="5" id="KW-0325">Glycoprotein</keyword>
<name>A0A0B1TR99_OESDE</name>
<accession>A0A0B1TR99</accession>
<evidence type="ECO:0000256" key="1">
    <source>
        <dbReference type="ARBA" id="ARBA00004370"/>
    </source>
</evidence>
<dbReference type="EMBL" id="KN549204">
    <property type="protein sequence ID" value="KHJ99789.1"/>
    <property type="molecule type" value="Genomic_DNA"/>
</dbReference>
<evidence type="ECO:0000313" key="8">
    <source>
        <dbReference type="Proteomes" id="UP000053660"/>
    </source>
</evidence>
<dbReference type="PANTHER" id="PTHR24060">
    <property type="entry name" value="METABOTROPIC GLUTAMATE RECEPTOR"/>
    <property type="match status" value="1"/>
</dbReference>
<keyword evidence="4" id="KW-0472">Membrane</keyword>
<organism evidence="7 8">
    <name type="scientific">Oesophagostomum dentatum</name>
    <name type="common">Nodular worm</name>
    <dbReference type="NCBI Taxonomy" id="61180"/>
    <lineage>
        <taxon>Eukaryota</taxon>
        <taxon>Metazoa</taxon>
        <taxon>Ecdysozoa</taxon>
        <taxon>Nematoda</taxon>
        <taxon>Chromadorea</taxon>
        <taxon>Rhabditida</taxon>
        <taxon>Rhabditina</taxon>
        <taxon>Rhabditomorpha</taxon>
        <taxon>Strongyloidea</taxon>
        <taxon>Strongylidae</taxon>
        <taxon>Oesophagostomum</taxon>
    </lineage>
</organism>
<feature type="non-terminal residue" evidence="7">
    <location>
        <position position="1"/>
    </location>
</feature>
<dbReference type="SUPFAM" id="SSF53822">
    <property type="entry name" value="Periplasmic binding protein-like I"/>
    <property type="match status" value="1"/>
</dbReference>
<sequence length="170" mass="19181">LFKYSCLIRYLLSIFGRISGADAFKKEARKKGICIAIEERIQNKRESFAESIDNLIKKLQPDKKVGARVVVLFVGTEYVPELLKHTAERMKLSAGYSKKKIIWLASESWDRNNDKYMTGHNRLAAQGALVLMLASQKVPSFDEASCSRSLLAVQSVRDKKLTIQKKTTVG</sequence>